<evidence type="ECO:0000256" key="3">
    <source>
        <dbReference type="SAM" id="Phobius"/>
    </source>
</evidence>
<proteinExistence type="predicted"/>
<dbReference type="Proteomes" id="UP000019478">
    <property type="component" value="Unassembled WGS sequence"/>
</dbReference>
<feature type="region of interest" description="Disordered" evidence="2">
    <location>
        <begin position="281"/>
        <end position="458"/>
    </location>
</feature>
<feature type="coiled-coil region" evidence="1">
    <location>
        <begin position="210"/>
        <end position="244"/>
    </location>
</feature>
<dbReference type="EMBL" id="AMGY01000011">
    <property type="protein sequence ID" value="EXJ77064.1"/>
    <property type="molecule type" value="Genomic_DNA"/>
</dbReference>
<dbReference type="GeneID" id="19174302"/>
<dbReference type="HOGENOM" id="CLU_029714_0_0_1"/>
<dbReference type="RefSeq" id="XP_007738502.1">
    <property type="nucleotide sequence ID" value="XM_007740312.1"/>
</dbReference>
<feature type="compositionally biased region" description="Basic and acidic residues" evidence="2">
    <location>
        <begin position="338"/>
        <end position="398"/>
    </location>
</feature>
<dbReference type="OrthoDB" id="4225201at2759"/>
<keyword evidence="1" id="KW-0175">Coiled coil</keyword>
<evidence type="ECO:0000256" key="1">
    <source>
        <dbReference type="SAM" id="Coils"/>
    </source>
</evidence>
<reference evidence="5 6" key="1">
    <citation type="submission" date="2013-03" db="EMBL/GenBank/DDBJ databases">
        <title>The Genome Sequence of Capronia epimyces CBS 606.96.</title>
        <authorList>
            <consortium name="The Broad Institute Genomics Platform"/>
            <person name="Cuomo C."/>
            <person name="de Hoog S."/>
            <person name="Gorbushina A."/>
            <person name="Walker B."/>
            <person name="Young S.K."/>
            <person name="Zeng Q."/>
            <person name="Gargeya S."/>
            <person name="Fitzgerald M."/>
            <person name="Haas B."/>
            <person name="Abouelleil A."/>
            <person name="Allen A.W."/>
            <person name="Alvarado L."/>
            <person name="Arachchi H.M."/>
            <person name="Berlin A.M."/>
            <person name="Chapman S.B."/>
            <person name="Gainer-Dewar J."/>
            <person name="Goldberg J."/>
            <person name="Griggs A."/>
            <person name="Gujja S."/>
            <person name="Hansen M."/>
            <person name="Howarth C."/>
            <person name="Imamovic A."/>
            <person name="Ireland A."/>
            <person name="Larimer J."/>
            <person name="McCowan C."/>
            <person name="Murphy C."/>
            <person name="Pearson M."/>
            <person name="Poon T.W."/>
            <person name="Priest M."/>
            <person name="Roberts A."/>
            <person name="Saif S."/>
            <person name="Shea T."/>
            <person name="Sisk P."/>
            <person name="Sykes S."/>
            <person name="Wortman J."/>
            <person name="Nusbaum C."/>
            <person name="Birren B."/>
        </authorList>
    </citation>
    <scope>NUCLEOTIDE SEQUENCE [LARGE SCALE GENOMIC DNA]</scope>
    <source>
        <strain evidence="5 6">CBS 606.96</strain>
    </source>
</reference>
<sequence>MKPSLAQAAVFLPSLVLALPSFPPSSLGSVAKDITAVAGTTGPEHITIHFRAPCQGCFIGTDDGLELTLEIDAAEEECSARAPRLNGLPLSLAPGNQVAQGQISFISKPSNGLAEKEVHASWQSTCLQGEASILSVRFDDITGQNNANDVSGFTTSFKQKGKPAVLRLQDKPIDHLSSQDICDEWLRPEDQSLSIVPVMAGAATSIDTQIEIQIAEFEHLRGEMEQLQERVREHHHRIMSLLKQEFLACSNLKCLWKTAVSKAPTIKKLITLCFSHHNRHSAGCTDGEGQKACSTKDQDDSFVGTNLPEPAQPPNNVEEVHIDDIVPPPSPQEPPQQLHDEINEPPSHEGGEEGHPRPPFEEEHPHPPFEGDHPHPPFDGEHPHPPFDHPHPPFDENHPPPPFAGKHPHPPFGPPFRGDHPPFGPPHRPPQGFPPPPPGHHGPPPFGPPGPPPGIPRFGPFGHEWGGYSFEARLALTVTSLILLIILSGLTFRLIRKSSWYRDPRRQADRAARREERRTRKLYRKAACKHKWATWWKHYRRQCSNTDYEEKREMVLEQEGLLEDVMQNEIRTLRNASDLVRDLVRVEEGRARFNVCNHAHHPPYPYSPAEHAGGIGSSNFSEVPPLYVAPPPRYEEELEGELTVVDGFRYTPSNTDDTPDSSIIDCSSRLSLETGGSTIASKDARD</sequence>
<keyword evidence="6" id="KW-1185">Reference proteome</keyword>
<feature type="chain" id="PRO_5004932407" evidence="4">
    <location>
        <begin position="19"/>
        <end position="686"/>
    </location>
</feature>
<feature type="signal peptide" evidence="4">
    <location>
        <begin position="1"/>
        <end position="18"/>
    </location>
</feature>
<keyword evidence="4" id="KW-0732">Signal</keyword>
<dbReference type="STRING" id="1182542.W9Y3M5"/>
<keyword evidence="3" id="KW-1133">Transmembrane helix</keyword>
<organism evidence="5 6">
    <name type="scientific">Capronia epimyces CBS 606.96</name>
    <dbReference type="NCBI Taxonomy" id="1182542"/>
    <lineage>
        <taxon>Eukaryota</taxon>
        <taxon>Fungi</taxon>
        <taxon>Dikarya</taxon>
        <taxon>Ascomycota</taxon>
        <taxon>Pezizomycotina</taxon>
        <taxon>Eurotiomycetes</taxon>
        <taxon>Chaetothyriomycetidae</taxon>
        <taxon>Chaetothyriales</taxon>
        <taxon>Herpotrichiellaceae</taxon>
        <taxon>Capronia</taxon>
    </lineage>
</organism>
<comment type="caution">
    <text evidence="5">The sequence shown here is derived from an EMBL/GenBank/DDBJ whole genome shotgun (WGS) entry which is preliminary data.</text>
</comment>
<gene>
    <name evidence="5" type="ORF">A1O3_10222</name>
</gene>
<evidence type="ECO:0000313" key="5">
    <source>
        <dbReference type="EMBL" id="EXJ77064.1"/>
    </source>
</evidence>
<accession>W9Y3M5</accession>
<dbReference type="eggNOG" id="ENOG502SMBT">
    <property type="taxonomic scope" value="Eukaryota"/>
</dbReference>
<feature type="transmembrane region" description="Helical" evidence="3">
    <location>
        <begin position="474"/>
        <end position="495"/>
    </location>
</feature>
<keyword evidence="3" id="KW-0812">Transmembrane</keyword>
<keyword evidence="3" id="KW-0472">Membrane</keyword>
<dbReference type="AlphaFoldDB" id="W9Y3M5"/>
<evidence type="ECO:0000256" key="4">
    <source>
        <dbReference type="SAM" id="SignalP"/>
    </source>
</evidence>
<protein>
    <submittedName>
        <fullName evidence="5">Uncharacterized protein</fullName>
    </submittedName>
</protein>
<evidence type="ECO:0000256" key="2">
    <source>
        <dbReference type="SAM" id="MobiDB-lite"/>
    </source>
</evidence>
<name>W9Y3M5_9EURO</name>
<evidence type="ECO:0000313" key="6">
    <source>
        <dbReference type="Proteomes" id="UP000019478"/>
    </source>
</evidence>
<feature type="compositionally biased region" description="Pro residues" evidence="2">
    <location>
        <begin position="422"/>
        <end position="455"/>
    </location>
</feature>